<comment type="caution">
    <text evidence="1">The sequence shown here is derived from an EMBL/GenBank/DDBJ whole genome shotgun (WGS) entry which is preliminary data.</text>
</comment>
<dbReference type="GO" id="GO:0016740">
    <property type="term" value="F:transferase activity"/>
    <property type="evidence" value="ECO:0007669"/>
    <property type="project" value="UniProtKB-KW"/>
</dbReference>
<evidence type="ECO:0000313" key="2">
    <source>
        <dbReference type="Proteomes" id="UP000434582"/>
    </source>
</evidence>
<gene>
    <name evidence="1" type="ORF">GHC57_17135</name>
</gene>
<organism evidence="1 2">
    <name type="scientific">Roseospira navarrensis</name>
    <dbReference type="NCBI Taxonomy" id="140058"/>
    <lineage>
        <taxon>Bacteria</taxon>
        <taxon>Pseudomonadati</taxon>
        <taxon>Pseudomonadota</taxon>
        <taxon>Alphaproteobacteria</taxon>
        <taxon>Rhodospirillales</taxon>
        <taxon>Rhodospirillaceae</taxon>
        <taxon>Roseospira</taxon>
    </lineage>
</organism>
<dbReference type="EMBL" id="WIVE01000081">
    <property type="protein sequence ID" value="MQX38243.1"/>
    <property type="molecule type" value="Genomic_DNA"/>
</dbReference>
<dbReference type="Gene3D" id="3.40.50.2000">
    <property type="entry name" value="Glycogen Phosphorylase B"/>
    <property type="match status" value="1"/>
</dbReference>
<reference evidence="1 2" key="1">
    <citation type="submission" date="2019-10" db="EMBL/GenBank/DDBJ databases">
        <title>Draft whole-genome sequence of the purple nonsulfur photosynthetic bacterium Roseospira navarrensis DSM 15114.</title>
        <authorList>
            <person name="Kyndt J.A."/>
            <person name="Meyer T.E."/>
        </authorList>
    </citation>
    <scope>NUCLEOTIDE SEQUENCE [LARGE SCALE GENOMIC DNA]</scope>
    <source>
        <strain evidence="1 2">DSM 15114</strain>
    </source>
</reference>
<dbReference type="InterPro" id="IPR013969">
    <property type="entry name" value="Oligosacch_biosynth_Alg14"/>
</dbReference>
<dbReference type="Proteomes" id="UP000434582">
    <property type="component" value="Unassembled WGS sequence"/>
</dbReference>
<dbReference type="GO" id="GO:0006488">
    <property type="term" value="P:dolichol-linked oligosaccharide biosynthetic process"/>
    <property type="evidence" value="ECO:0007669"/>
    <property type="project" value="InterPro"/>
</dbReference>
<name>A0A7X2D4S9_9PROT</name>
<evidence type="ECO:0000313" key="1">
    <source>
        <dbReference type="EMBL" id="MQX38243.1"/>
    </source>
</evidence>
<proteinExistence type="predicted"/>
<accession>A0A7X2D4S9</accession>
<dbReference type="SUPFAM" id="SSF53756">
    <property type="entry name" value="UDP-Glycosyltransferase/glycogen phosphorylase"/>
    <property type="match status" value="1"/>
</dbReference>
<dbReference type="AlphaFoldDB" id="A0A7X2D4S9"/>
<dbReference type="RefSeq" id="WP_153346505.1">
    <property type="nucleotide sequence ID" value="NZ_WIVE01000081.1"/>
</dbReference>
<dbReference type="Pfam" id="PF08660">
    <property type="entry name" value="Alg14"/>
    <property type="match status" value="1"/>
</dbReference>
<protein>
    <submittedName>
        <fullName evidence="1">UDP-N-acetylglucosamine--LPS N-acetylglucosamine transferase</fullName>
    </submittedName>
</protein>
<sequence>MASTRRVLAIASTGGHWVQLRRLRPAWDGCPVMYATTDAGHREEVMRDAAARGQPVPRFRTVREANRWQKWRLIRQFLGVLWLLVTFRPHVIVTTGAAPGFFAVFAGHYLGMRTVWIDSVANGEELSLSGKRAGRFATLWLTQWESLSTPDGPRFAGTVL</sequence>
<keyword evidence="1" id="KW-0808">Transferase</keyword>
<keyword evidence="2" id="KW-1185">Reference proteome</keyword>
<dbReference type="OrthoDB" id="555447at2"/>